<proteinExistence type="predicted"/>
<accession>A0A2I7N776</accession>
<feature type="region of interest" description="Disordered" evidence="1">
    <location>
        <begin position="382"/>
        <end position="401"/>
    </location>
</feature>
<keyword evidence="2" id="KW-0472">Membrane</keyword>
<keyword evidence="2" id="KW-0812">Transmembrane</keyword>
<sequence>MTLLRIFIEKEDLSAVSWQSLNGSELTDSGVAPLEELVGENLDAIEVYLSPYLATIIKTNLGDVSDKRINDEFLLGAVEDNLAEDIEECKPILMRMSDGVDYIAILNRDFYLLLLNKLSNHVKQVRFIQPFPYTTVFEEGSWTVYLVGNNKFVRTSLYEYFILDDAEPVPETLLDLLQTYEKDSIIVYSESSQVVELLSTKYKLDCKQYAELTYGVANWNFYNEKSKRFNIKINEDAKAKLIRLGRFVGVYASIFAVFWIINLGFLMVQKNNIQSQITKDLSGIIDGIKFTPNLWSQVDEKILDLQHSKGIYADSDALRLFSIFLKTMPEVNNNMIQGIQYSGSQLTVFLNSQFDPSQFPNDRSVLATKRIQADITDYKTYQAEQSDANSKNNGGGVLSNTDPNSMGHLQILQWLMLLG</sequence>
<keyword evidence="4" id="KW-1185">Reference proteome</keyword>
<evidence type="ECO:0000313" key="4">
    <source>
        <dbReference type="Proteomes" id="UP000236655"/>
    </source>
</evidence>
<dbReference type="RefSeq" id="WP_102951619.1">
    <property type="nucleotide sequence ID" value="NZ_CP024847.1"/>
</dbReference>
<feature type="transmembrane region" description="Helical" evidence="2">
    <location>
        <begin position="248"/>
        <end position="268"/>
    </location>
</feature>
<gene>
    <name evidence="3" type="ORF">CUN60_08465</name>
</gene>
<dbReference type="KEGG" id="nba:CUN60_08465"/>
<protein>
    <submittedName>
        <fullName evidence="3">Uncharacterized protein</fullName>
    </submittedName>
</protein>
<dbReference type="AlphaFoldDB" id="A0A2I7N776"/>
<dbReference type="Proteomes" id="UP000236655">
    <property type="component" value="Chromosome"/>
</dbReference>
<evidence type="ECO:0000313" key="3">
    <source>
        <dbReference type="EMBL" id="AUR52326.1"/>
    </source>
</evidence>
<dbReference type="EMBL" id="CP024847">
    <property type="protein sequence ID" value="AUR52326.1"/>
    <property type="molecule type" value="Genomic_DNA"/>
</dbReference>
<evidence type="ECO:0000256" key="2">
    <source>
        <dbReference type="SAM" id="Phobius"/>
    </source>
</evidence>
<name>A0A2I7N776_9NEIS</name>
<keyword evidence="2" id="KW-1133">Transmembrane helix</keyword>
<organism evidence="3 4">
    <name type="scientific">Aquella oligotrophica</name>
    <dbReference type="NCBI Taxonomy" id="2067065"/>
    <lineage>
        <taxon>Bacteria</taxon>
        <taxon>Pseudomonadati</taxon>
        <taxon>Pseudomonadota</taxon>
        <taxon>Betaproteobacteria</taxon>
        <taxon>Neisseriales</taxon>
        <taxon>Neisseriaceae</taxon>
        <taxon>Aquella</taxon>
    </lineage>
</organism>
<reference evidence="4" key="1">
    <citation type="submission" date="2017-11" db="EMBL/GenBank/DDBJ databases">
        <authorList>
            <person name="Chan K.G."/>
            <person name="Lee L.S."/>
        </authorList>
    </citation>
    <scope>NUCLEOTIDE SEQUENCE [LARGE SCALE GENOMIC DNA]</scope>
    <source>
        <strain evidence="4">DSM 100970</strain>
    </source>
</reference>
<evidence type="ECO:0000256" key="1">
    <source>
        <dbReference type="SAM" id="MobiDB-lite"/>
    </source>
</evidence>